<feature type="region of interest" description="Disordered" evidence="1">
    <location>
        <begin position="1"/>
        <end position="45"/>
    </location>
</feature>
<evidence type="ECO:0000256" key="1">
    <source>
        <dbReference type="SAM" id="MobiDB-lite"/>
    </source>
</evidence>
<feature type="compositionally biased region" description="Basic and acidic residues" evidence="1">
    <location>
        <begin position="1"/>
        <end position="13"/>
    </location>
</feature>
<proteinExistence type="predicted"/>
<dbReference type="AlphaFoldDB" id="A0A6A6WQW1"/>
<protein>
    <submittedName>
        <fullName evidence="2">Uncharacterized protein</fullName>
    </submittedName>
</protein>
<name>A0A6A6WQW1_9PLEO</name>
<accession>A0A6A6WQW1</accession>
<dbReference type="Proteomes" id="UP000799757">
    <property type="component" value="Unassembled WGS sequence"/>
</dbReference>
<evidence type="ECO:0000313" key="2">
    <source>
        <dbReference type="EMBL" id="KAF2786318.1"/>
    </source>
</evidence>
<gene>
    <name evidence="2" type="ORF">K505DRAFT_368334</name>
</gene>
<organism evidence="2 3">
    <name type="scientific">Melanomma pulvis-pyrius CBS 109.77</name>
    <dbReference type="NCBI Taxonomy" id="1314802"/>
    <lineage>
        <taxon>Eukaryota</taxon>
        <taxon>Fungi</taxon>
        <taxon>Dikarya</taxon>
        <taxon>Ascomycota</taxon>
        <taxon>Pezizomycotina</taxon>
        <taxon>Dothideomycetes</taxon>
        <taxon>Pleosporomycetidae</taxon>
        <taxon>Pleosporales</taxon>
        <taxon>Melanommataceae</taxon>
        <taxon>Melanomma</taxon>
    </lineage>
</organism>
<evidence type="ECO:0000313" key="3">
    <source>
        <dbReference type="Proteomes" id="UP000799757"/>
    </source>
</evidence>
<sequence length="225" mass="25616">MVNKKRDAAKKQADNTNVMSTKRKRVVDSSPDPVPTPKQRRTERLNERQWSWACHAYGKYMMNNKSPLDFITFLDALPEEIWNRSWTHNEFASYALPHVRAAEEEINLDIGRLSTAEKCFEIKQAIECINDVLLDAEHASPEQASGLTPVIDYLYLSTRTSVGHSAARLGQHTSTMKDKLATAQSLQDTLETSEKMLVEQLINNLKEKVERAEKLGKLFGRNVVE</sequence>
<keyword evidence="3" id="KW-1185">Reference proteome</keyword>
<reference evidence="2" key="1">
    <citation type="journal article" date="2020" name="Stud. Mycol.">
        <title>101 Dothideomycetes genomes: a test case for predicting lifestyles and emergence of pathogens.</title>
        <authorList>
            <person name="Haridas S."/>
            <person name="Albert R."/>
            <person name="Binder M."/>
            <person name="Bloem J."/>
            <person name="Labutti K."/>
            <person name="Salamov A."/>
            <person name="Andreopoulos B."/>
            <person name="Baker S."/>
            <person name="Barry K."/>
            <person name="Bills G."/>
            <person name="Bluhm B."/>
            <person name="Cannon C."/>
            <person name="Castanera R."/>
            <person name="Culley D."/>
            <person name="Daum C."/>
            <person name="Ezra D."/>
            <person name="Gonzalez J."/>
            <person name="Henrissat B."/>
            <person name="Kuo A."/>
            <person name="Liang C."/>
            <person name="Lipzen A."/>
            <person name="Lutzoni F."/>
            <person name="Magnuson J."/>
            <person name="Mondo S."/>
            <person name="Nolan M."/>
            <person name="Ohm R."/>
            <person name="Pangilinan J."/>
            <person name="Park H.-J."/>
            <person name="Ramirez L."/>
            <person name="Alfaro M."/>
            <person name="Sun H."/>
            <person name="Tritt A."/>
            <person name="Yoshinaga Y."/>
            <person name="Zwiers L.-H."/>
            <person name="Turgeon B."/>
            <person name="Goodwin S."/>
            <person name="Spatafora J."/>
            <person name="Crous P."/>
            <person name="Grigoriev I."/>
        </authorList>
    </citation>
    <scope>NUCLEOTIDE SEQUENCE</scope>
    <source>
        <strain evidence="2">CBS 109.77</strain>
    </source>
</reference>
<dbReference type="EMBL" id="MU002492">
    <property type="protein sequence ID" value="KAF2786318.1"/>
    <property type="molecule type" value="Genomic_DNA"/>
</dbReference>